<dbReference type="InterPro" id="IPR006674">
    <property type="entry name" value="HD_domain"/>
</dbReference>
<gene>
    <name evidence="2" type="ORF">EAF07_10060</name>
</gene>
<dbReference type="AlphaFoldDB" id="A0A3L9DLZ5"/>
<evidence type="ECO:0000313" key="3">
    <source>
        <dbReference type="Proteomes" id="UP000279194"/>
    </source>
</evidence>
<dbReference type="Proteomes" id="UP000279194">
    <property type="component" value="Unassembled WGS sequence"/>
</dbReference>
<dbReference type="CDD" id="cd00077">
    <property type="entry name" value="HDc"/>
    <property type="match status" value="1"/>
</dbReference>
<comment type="caution">
    <text evidence="2">The sequence shown here is derived from an EMBL/GenBank/DDBJ whole genome shotgun (WGS) entry which is preliminary data.</text>
</comment>
<dbReference type="SMART" id="SM00471">
    <property type="entry name" value="HDc"/>
    <property type="match status" value="1"/>
</dbReference>
<dbReference type="Pfam" id="PF01966">
    <property type="entry name" value="HD"/>
    <property type="match status" value="1"/>
</dbReference>
<dbReference type="Gene3D" id="1.20.58.1910">
    <property type="match status" value="1"/>
</dbReference>
<dbReference type="SUPFAM" id="SSF109604">
    <property type="entry name" value="HD-domain/PDEase-like"/>
    <property type="match status" value="1"/>
</dbReference>
<accession>A0A3L9DLZ5</accession>
<dbReference type="PROSITE" id="PS51831">
    <property type="entry name" value="HD"/>
    <property type="match status" value="1"/>
</dbReference>
<organism evidence="2 3">
    <name type="scientific">Streptococcus hillyeri</name>
    <dbReference type="NCBI Taxonomy" id="2282420"/>
    <lineage>
        <taxon>Bacteria</taxon>
        <taxon>Bacillati</taxon>
        <taxon>Bacillota</taxon>
        <taxon>Bacilli</taxon>
        <taxon>Lactobacillales</taxon>
        <taxon>Streptococcaceae</taxon>
        <taxon>Streptococcus</taxon>
    </lineage>
</organism>
<proteinExistence type="predicted"/>
<reference evidence="2 3" key="1">
    <citation type="submission" date="2018-10" db="EMBL/GenBank/DDBJ databases">
        <title>Streptococcus hillyeri sp. nov., isolated from equine tracheal sample.</title>
        <authorList>
            <person name="Macfadyen A.C."/>
            <person name="Waller A."/>
            <person name="Paterson G.K."/>
        </authorList>
    </citation>
    <scope>NUCLEOTIDE SEQUENCE [LARGE SCALE GENOMIC DNA]</scope>
    <source>
        <strain evidence="2 3">28462</strain>
    </source>
</reference>
<dbReference type="InterPro" id="IPR003607">
    <property type="entry name" value="HD/PDEase_dom"/>
</dbReference>
<dbReference type="Gene3D" id="1.10.472.50">
    <property type="entry name" value="HD-domain/PDEase-like"/>
    <property type="match status" value="1"/>
</dbReference>
<evidence type="ECO:0000313" key="2">
    <source>
        <dbReference type="EMBL" id="RLY01198.1"/>
    </source>
</evidence>
<sequence length="215" mass="24218">MDRNLILENTRQFVKNLSDGEASGHDWWHIVRVTKTTLTIAKADGADPFICEMAALLHDVADEKLNASEAEGLARLTAFLDSQLLPSELKAEILAITQGISYKGGHNQAVLSLEGQVVQDADRLDAIGAIGIARTMAYSGNKGRLIHDPNKQARDNLTLEDYRKGEDTAIMHFYEKLLKLKDLMNTETGKRLAEQRHQFMQDYLDQFYAEWEGER</sequence>
<dbReference type="PANTHER" id="PTHR33594">
    <property type="entry name" value="SUPERFAMILY HYDROLASE, PUTATIVE (AFU_ORTHOLOGUE AFUA_1G03035)-RELATED"/>
    <property type="match status" value="1"/>
</dbReference>
<dbReference type="OrthoDB" id="9797344at2"/>
<dbReference type="PANTHER" id="PTHR33594:SF1">
    <property type="entry name" value="HD_PDEASE DOMAIN-CONTAINING PROTEIN"/>
    <property type="match status" value="1"/>
</dbReference>
<protein>
    <submittedName>
        <fullName evidence="2">HD domain-containing protein</fullName>
    </submittedName>
</protein>
<keyword evidence="3" id="KW-1185">Reference proteome</keyword>
<evidence type="ECO:0000259" key="1">
    <source>
        <dbReference type="PROSITE" id="PS51831"/>
    </source>
</evidence>
<name>A0A3L9DLZ5_9STRE</name>
<dbReference type="EMBL" id="RCVM01000032">
    <property type="protein sequence ID" value="RLY01198.1"/>
    <property type="molecule type" value="Genomic_DNA"/>
</dbReference>
<dbReference type="RefSeq" id="WP_121836413.1">
    <property type="nucleotide sequence ID" value="NZ_CP163513.1"/>
</dbReference>
<feature type="domain" description="HD" evidence="1">
    <location>
        <begin position="26"/>
        <end position="127"/>
    </location>
</feature>